<evidence type="ECO:0008006" key="3">
    <source>
        <dbReference type="Google" id="ProtNLM"/>
    </source>
</evidence>
<name>A0AA41X9F1_9BACI</name>
<dbReference type="InterPro" id="IPR027417">
    <property type="entry name" value="P-loop_NTPase"/>
</dbReference>
<organism evidence="1 2">
    <name type="scientific">Ectobacillus ponti</name>
    <dbReference type="NCBI Taxonomy" id="2961894"/>
    <lineage>
        <taxon>Bacteria</taxon>
        <taxon>Bacillati</taxon>
        <taxon>Bacillota</taxon>
        <taxon>Bacilli</taxon>
        <taxon>Bacillales</taxon>
        <taxon>Bacillaceae</taxon>
        <taxon>Ectobacillus</taxon>
    </lineage>
</organism>
<accession>A0AA41X9F1</accession>
<dbReference type="AlphaFoldDB" id="A0AA41X9F1"/>
<proteinExistence type="predicted"/>
<sequence length="589" mass="67688">MSISNEEQLAFPMDDDVNVFIEQAEYIDEKEFLKWSIEHPDEKKIIKKLSSGGAKLLVGPRGCGKTTIMLKTYYGSLSTLDSTELKDSFPIYVNFKSALRVEPMYKANVNANFWFNQWLLYKVYQGLYKTAEDVENYDAVKYKGKLKELESTLTYSKAYVNKYLSNIEHRFSELSSEESILSTSILEEEISKALNVFNKQHCVLLLDDAAHAFSPEQQKDFFEFFRNVKSKRISPKAAIYPGVTTYSANFHVGHDAEEINVWLSVETVGYVEFMYTLLSKRLPTDIYQSLIKKKEIMEVIAYASFGLPRSFLNMVRELYKNDNGIVEYKLNKRDMMSAIKKNVKQTVGIYQSLQYQLPTYSKFITKGEEIFRYLVNSLKEYNKGKDADKQTVVVGISKDAPVEVKRVISFYQYAGLVKPVSEISKGVQEGIYELFSIHYGMLIENNAFIAKKSISMEELRVALKIRNTQYYKKVSATSLLNGQDPQVVFPLSLPPCQQCKTPRLNENAKFCHECGSMLKSSSIFEALIANDIDKLPLTPNRVKNIKEQSSIRTIRDILMDIDNTELRKVKQIGEVWAEKIFSYAEEFIV</sequence>
<reference evidence="1" key="1">
    <citation type="submission" date="2022-07" db="EMBL/GenBank/DDBJ databases">
        <authorList>
            <person name="Li W.-J."/>
            <person name="Deng Q.-Q."/>
        </authorList>
    </citation>
    <scope>NUCLEOTIDE SEQUENCE</scope>
    <source>
        <strain evidence="1">SYSU M60031</strain>
    </source>
</reference>
<protein>
    <recommendedName>
        <fullName evidence="3">Zinc ribbon domain-containing protein</fullName>
    </recommendedName>
</protein>
<dbReference type="RefSeq" id="WP_254761268.1">
    <property type="nucleotide sequence ID" value="NZ_JANCLT010000025.1"/>
</dbReference>
<keyword evidence="2" id="KW-1185">Reference proteome</keyword>
<comment type="caution">
    <text evidence="1">The sequence shown here is derived from an EMBL/GenBank/DDBJ whole genome shotgun (WGS) entry which is preliminary data.</text>
</comment>
<dbReference type="InterPro" id="IPR056955">
    <property type="entry name" value="ORC-CDC6-like"/>
</dbReference>
<evidence type="ECO:0000313" key="1">
    <source>
        <dbReference type="EMBL" id="MCP8971339.1"/>
    </source>
</evidence>
<dbReference type="Proteomes" id="UP001156102">
    <property type="component" value="Unassembled WGS sequence"/>
</dbReference>
<evidence type="ECO:0000313" key="2">
    <source>
        <dbReference type="Proteomes" id="UP001156102"/>
    </source>
</evidence>
<dbReference type="SUPFAM" id="SSF52540">
    <property type="entry name" value="P-loop containing nucleoside triphosphate hydrolases"/>
    <property type="match status" value="1"/>
</dbReference>
<gene>
    <name evidence="1" type="ORF">NK662_22740</name>
</gene>
<dbReference type="EMBL" id="JANCLT010000025">
    <property type="protein sequence ID" value="MCP8971339.1"/>
    <property type="molecule type" value="Genomic_DNA"/>
</dbReference>
<dbReference type="Gene3D" id="3.40.50.300">
    <property type="entry name" value="P-loop containing nucleotide triphosphate hydrolases"/>
    <property type="match status" value="1"/>
</dbReference>
<dbReference type="Pfam" id="PF24389">
    <property type="entry name" value="ORC-CDC6-like"/>
    <property type="match status" value="1"/>
</dbReference>